<proteinExistence type="inferred from homology"/>
<evidence type="ECO:0000313" key="10">
    <source>
        <dbReference type="Proteomes" id="UP001156441"/>
    </source>
</evidence>
<feature type="transmembrane region" description="Helical" evidence="7">
    <location>
        <begin position="455"/>
        <end position="477"/>
    </location>
</feature>
<sequence>MGRHQVVAVRSSRETSEEYPPGEDPRRWRALVVTLAGGFMMLLDVSIVTVAVPAIQEGLGASAAGVQWVVSGYPLTFGLALVAGGRLGDAFGRRRMYLVALSGFVLASVFAGLAPTLTLLIVARLLQGLVAGLVTPQNGGLIQDLFRGPERGRAFGLLGATIGVSTAAGPVIGGLILDLFGEPDGWRWVFLVNLPFGLLTVVLAVLLVPPTPRRSVRSDIDGVGMVLLGLAVLALMFPVVQSEAGGIGRFWWLFVVAVPLGYAFLRWERRRVAGGRVPLVDMRLFTTPGYRSGATLAAVYFCGFSGIWLVFAVFFQTGLGFSPLESGLAVTPFALGSAVSSWRAGRLVERWGRRLTIAGLATVATGLAATGVVGLLVEPAWVPLAMVVPMLVAGVGGGAVISPNTTITLSRVPTTMSGVASGVLQTGQRMGAAVGSAALAAIFYATIGVSGRYPLGLAVALFGAVVLILVALVLAVVENRVNAGNKSLENYPTHPIASG</sequence>
<name>A0ABT2JGL7_9PSEU</name>
<feature type="transmembrane region" description="Helical" evidence="7">
    <location>
        <begin position="220"/>
        <end position="240"/>
    </location>
</feature>
<feature type="transmembrane region" description="Helical" evidence="7">
    <location>
        <begin position="327"/>
        <end position="345"/>
    </location>
</feature>
<dbReference type="PROSITE" id="PS00216">
    <property type="entry name" value="SUGAR_TRANSPORT_1"/>
    <property type="match status" value="1"/>
</dbReference>
<feature type="transmembrane region" description="Helical" evidence="7">
    <location>
        <begin position="61"/>
        <end position="84"/>
    </location>
</feature>
<evidence type="ECO:0000256" key="1">
    <source>
        <dbReference type="ARBA" id="ARBA00004651"/>
    </source>
</evidence>
<evidence type="ECO:0000313" key="9">
    <source>
        <dbReference type="EMBL" id="MCT2587016.1"/>
    </source>
</evidence>
<dbReference type="CDD" id="cd17321">
    <property type="entry name" value="MFS_MMR_MDR_like"/>
    <property type="match status" value="1"/>
</dbReference>
<comment type="similarity">
    <text evidence="2">Belongs to the major facilitator superfamily. TCR/Tet family.</text>
</comment>
<comment type="caution">
    <text evidence="9">The sequence shown here is derived from an EMBL/GenBank/DDBJ whole genome shotgun (WGS) entry which is preliminary data.</text>
</comment>
<feature type="transmembrane region" description="Helical" evidence="7">
    <location>
        <begin position="188"/>
        <end position="208"/>
    </location>
</feature>
<dbReference type="InterPro" id="IPR036259">
    <property type="entry name" value="MFS_trans_sf"/>
</dbReference>
<feature type="transmembrane region" description="Helical" evidence="7">
    <location>
        <begin position="383"/>
        <end position="409"/>
    </location>
</feature>
<dbReference type="Gene3D" id="1.20.1250.20">
    <property type="entry name" value="MFS general substrate transporter like domains"/>
    <property type="match status" value="1"/>
</dbReference>
<feature type="transmembrane region" description="Helical" evidence="7">
    <location>
        <begin position="121"/>
        <end position="142"/>
    </location>
</feature>
<dbReference type="Pfam" id="PF07690">
    <property type="entry name" value="MFS_1"/>
    <property type="match status" value="2"/>
</dbReference>
<organism evidence="9 10">
    <name type="scientific">Actinophytocola gossypii</name>
    <dbReference type="NCBI Taxonomy" id="2812003"/>
    <lineage>
        <taxon>Bacteria</taxon>
        <taxon>Bacillati</taxon>
        <taxon>Actinomycetota</taxon>
        <taxon>Actinomycetes</taxon>
        <taxon>Pseudonocardiales</taxon>
        <taxon>Pseudonocardiaceae</taxon>
    </lineage>
</organism>
<evidence type="ECO:0000256" key="4">
    <source>
        <dbReference type="ARBA" id="ARBA00022989"/>
    </source>
</evidence>
<feature type="transmembrane region" description="Helical" evidence="7">
    <location>
        <begin position="430"/>
        <end position="449"/>
    </location>
</feature>
<keyword evidence="10" id="KW-1185">Reference proteome</keyword>
<keyword evidence="4 7" id="KW-1133">Transmembrane helix</keyword>
<keyword evidence="5 7" id="KW-0472">Membrane</keyword>
<dbReference type="InterPro" id="IPR020846">
    <property type="entry name" value="MFS_dom"/>
</dbReference>
<evidence type="ECO:0000256" key="5">
    <source>
        <dbReference type="ARBA" id="ARBA00023136"/>
    </source>
</evidence>
<dbReference type="Proteomes" id="UP001156441">
    <property type="component" value="Unassembled WGS sequence"/>
</dbReference>
<evidence type="ECO:0000256" key="2">
    <source>
        <dbReference type="ARBA" id="ARBA00007520"/>
    </source>
</evidence>
<evidence type="ECO:0000259" key="8">
    <source>
        <dbReference type="PROSITE" id="PS50850"/>
    </source>
</evidence>
<feature type="transmembrane region" description="Helical" evidence="7">
    <location>
        <begin position="293"/>
        <end position="315"/>
    </location>
</feature>
<comment type="subcellular location">
    <subcellularLocation>
        <location evidence="1">Cell membrane</location>
        <topology evidence="1">Multi-pass membrane protein</topology>
    </subcellularLocation>
</comment>
<feature type="transmembrane region" description="Helical" evidence="7">
    <location>
        <begin position="357"/>
        <end position="377"/>
    </location>
</feature>
<feature type="transmembrane region" description="Helical" evidence="7">
    <location>
        <begin position="96"/>
        <end position="115"/>
    </location>
</feature>
<accession>A0ABT2JGL7</accession>
<keyword evidence="3 7" id="KW-0812">Transmembrane</keyword>
<dbReference type="InterPro" id="IPR001958">
    <property type="entry name" value="Tet-R_TetA/multi-R_MdtG-like"/>
</dbReference>
<dbReference type="SUPFAM" id="SSF103473">
    <property type="entry name" value="MFS general substrate transporter"/>
    <property type="match status" value="1"/>
</dbReference>
<feature type="region of interest" description="Disordered" evidence="6">
    <location>
        <begin position="1"/>
        <end position="24"/>
    </location>
</feature>
<dbReference type="InterPro" id="IPR011701">
    <property type="entry name" value="MFS"/>
</dbReference>
<evidence type="ECO:0000256" key="6">
    <source>
        <dbReference type="SAM" id="MobiDB-lite"/>
    </source>
</evidence>
<dbReference type="Gene3D" id="1.20.1720.10">
    <property type="entry name" value="Multidrug resistance protein D"/>
    <property type="match status" value="1"/>
</dbReference>
<dbReference type="PRINTS" id="PR01035">
    <property type="entry name" value="TCRTETA"/>
</dbReference>
<evidence type="ECO:0000256" key="3">
    <source>
        <dbReference type="ARBA" id="ARBA00022692"/>
    </source>
</evidence>
<feature type="transmembrane region" description="Helical" evidence="7">
    <location>
        <begin position="30"/>
        <end position="55"/>
    </location>
</feature>
<dbReference type="PANTHER" id="PTHR42718">
    <property type="entry name" value="MAJOR FACILITATOR SUPERFAMILY MULTIDRUG TRANSPORTER MFSC"/>
    <property type="match status" value="1"/>
</dbReference>
<dbReference type="PANTHER" id="PTHR42718:SF39">
    <property type="entry name" value="ACTINORHODIN TRANSPORTER-RELATED"/>
    <property type="match status" value="1"/>
</dbReference>
<feature type="transmembrane region" description="Helical" evidence="7">
    <location>
        <begin position="154"/>
        <end position="176"/>
    </location>
</feature>
<dbReference type="EMBL" id="JAFFZE010000023">
    <property type="protein sequence ID" value="MCT2587016.1"/>
    <property type="molecule type" value="Genomic_DNA"/>
</dbReference>
<dbReference type="PROSITE" id="PS50850">
    <property type="entry name" value="MFS"/>
    <property type="match status" value="1"/>
</dbReference>
<feature type="transmembrane region" description="Helical" evidence="7">
    <location>
        <begin position="246"/>
        <end position="265"/>
    </location>
</feature>
<feature type="domain" description="Major facilitator superfamily (MFS) profile" evidence="8">
    <location>
        <begin position="30"/>
        <end position="481"/>
    </location>
</feature>
<dbReference type="InterPro" id="IPR005829">
    <property type="entry name" value="Sugar_transporter_CS"/>
</dbReference>
<reference evidence="9 10" key="1">
    <citation type="submission" date="2021-02" db="EMBL/GenBank/DDBJ databases">
        <title>Actinophytocola xerophila sp. nov., isolated from soil of cotton cropping field.</title>
        <authorList>
            <person name="Huang R."/>
            <person name="Chen X."/>
            <person name="Ge X."/>
            <person name="Liu W."/>
        </authorList>
    </citation>
    <scope>NUCLEOTIDE SEQUENCE [LARGE SCALE GENOMIC DNA]</scope>
    <source>
        <strain evidence="9 10">S1-96</strain>
    </source>
</reference>
<gene>
    <name evidence="9" type="ORF">JT362_28220</name>
</gene>
<protein>
    <submittedName>
        <fullName evidence="9">MFS transporter</fullName>
    </submittedName>
</protein>
<evidence type="ECO:0000256" key="7">
    <source>
        <dbReference type="SAM" id="Phobius"/>
    </source>
</evidence>